<accession>A0A6N6N0H2</accession>
<dbReference type="PANTHER" id="PTHR47183">
    <property type="entry name" value="GLUCOSE-1-PHOSPHATE CYTIDYLYLTRANSFERASE-RELATED"/>
    <property type="match status" value="1"/>
</dbReference>
<dbReference type="Gene3D" id="3.90.550.10">
    <property type="entry name" value="Spore Coat Polysaccharide Biosynthesis Protein SpsA, Chain A"/>
    <property type="match status" value="1"/>
</dbReference>
<proteinExistence type="predicted"/>
<dbReference type="Pfam" id="PF00483">
    <property type="entry name" value="NTP_transferase"/>
    <property type="match status" value="1"/>
</dbReference>
<keyword evidence="2" id="KW-0808">Transferase</keyword>
<comment type="caution">
    <text evidence="2">The sequence shown here is derived from an EMBL/GenBank/DDBJ whole genome shotgun (WGS) entry which is preliminary data.</text>
</comment>
<dbReference type="NCBIfam" id="TIGR02623">
    <property type="entry name" value="G1P_cyt_trans"/>
    <property type="match status" value="1"/>
</dbReference>
<dbReference type="Proteomes" id="UP000438699">
    <property type="component" value="Unassembled WGS sequence"/>
</dbReference>
<dbReference type="InterPro" id="IPR013446">
    <property type="entry name" value="G1P_cyt_trans-like"/>
</dbReference>
<reference evidence="2 3" key="1">
    <citation type="journal article" date="2017" name="Int. J. Syst. Evol. Microbiol.">
        <title>Desulfovibrio senegalensis sp. nov., a mesophilic sulfate reducer isolated from marine sediment.</title>
        <authorList>
            <person name="Thioye A."/>
            <person name="Gam Z.B.A."/>
            <person name="Mbengue M."/>
            <person name="Cayol J.L."/>
            <person name="Joseph-Bartoli M."/>
            <person name="Toure-Kane C."/>
            <person name="Labat M."/>
        </authorList>
    </citation>
    <scope>NUCLEOTIDE SEQUENCE [LARGE SCALE GENOMIC DNA]</scope>
    <source>
        <strain evidence="2 3">DSM 101509</strain>
    </source>
</reference>
<evidence type="ECO:0000313" key="2">
    <source>
        <dbReference type="EMBL" id="KAB1441387.1"/>
    </source>
</evidence>
<dbReference type="SUPFAM" id="SSF53448">
    <property type="entry name" value="Nucleotide-diphospho-sugar transferases"/>
    <property type="match status" value="1"/>
</dbReference>
<feature type="domain" description="Nucleotidyl transferase" evidence="1">
    <location>
        <begin position="3"/>
        <end position="223"/>
    </location>
</feature>
<name>A0A6N6N0H2_9BACT</name>
<dbReference type="InterPro" id="IPR029044">
    <property type="entry name" value="Nucleotide-diphossugar_trans"/>
</dbReference>
<dbReference type="PANTHER" id="PTHR47183:SF1">
    <property type="entry name" value="GLUCOSE-1-PHOSPHATE CYTIDYLYLTRANSFERASE"/>
    <property type="match status" value="1"/>
</dbReference>
<dbReference type="RefSeq" id="WP_151151130.1">
    <property type="nucleotide sequence ID" value="NZ_WAIE01000004.1"/>
</dbReference>
<sequence length="259" mass="29982">MEVVILCGGLGTRLREETEFRPKPMVNIGHRPILWHIMKIYARYGHVDFVLPLGYKGEMIRDYFVNYRWMNNDVTIDLGNPEKICTHNCHEESDWKITLSDTGQATLKGGRIKRIEKYITNDTFMMTYGDGVANVDLDALLDFHYAHGKIATLCGVSPAQQFGELKVKGSQVLSFSEKPQKLNTNLINAGYFVLNKRVFDYLLPDEDCDFEYGPLEQIARDNELMVYRHDGFWACMDTLRDTEKLNNIWKQGTAPWKIW</sequence>
<dbReference type="InterPro" id="IPR005835">
    <property type="entry name" value="NTP_transferase_dom"/>
</dbReference>
<dbReference type="EMBL" id="WAIE01000004">
    <property type="protein sequence ID" value="KAB1441387.1"/>
    <property type="molecule type" value="Genomic_DNA"/>
</dbReference>
<dbReference type="GO" id="GO:0009243">
    <property type="term" value="P:O antigen biosynthetic process"/>
    <property type="evidence" value="ECO:0007669"/>
    <property type="project" value="InterPro"/>
</dbReference>
<dbReference type="CDD" id="cd02524">
    <property type="entry name" value="G1P_cytidylyltransferase"/>
    <property type="match status" value="1"/>
</dbReference>
<protein>
    <submittedName>
        <fullName evidence="2">Glucose-1-phosphate cytidylyltransferase</fullName>
        <ecNumber evidence="2">2.7.7.33</ecNumber>
    </submittedName>
</protein>
<keyword evidence="2" id="KW-0548">Nucleotidyltransferase</keyword>
<dbReference type="AlphaFoldDB" id="A0A6N6N0H2"/>
<dbReference type="EC" id="2.7.7.33" evidence="2"/>
<dbReference type="InterPro" id="IPR046981">
    <property type="entry name" value="G1P_cyt_trans"/>
</dbReference>
<dbReference type="OrthoDB" id="9788272at2"/>
<gene>
    <name evidence="2" type="primary">rfbF</name>
    <name evidence="2" type="ORF">F8A88_10595</name>
</gene>
<dbReference type="GO" id="GO:0047343">
    <property type="term" value="F:glucose-1-phosphate cytidylyltransferase activity"/>
    <property type="evidence" value="ECO:0007669"/>
    <property type="project" value="UniProtKB-EC"/>
</dbReference>
<evidence type="ECO:0000313" key="3">
    <source>
        <dbReference type="Proteomes" id="UP000438699"/>
    </source>
</evidence>
<evidence type="ECO:0000259" key="1">
    <source>
        <dbReference type="Pfam" id="PF00483"/>
    </source>
</evidence>
<organism evidence="2 3">
    <name type="scientific">Pseudodesulfovibrio senegalensis</name>
    <dbReference type="NCBI Taxonomy" id="1721087"/>
    <lineage>
        <taxon>Bacteria</taxon>
        <taxon>Pseudomonadati</taxon>
        <taxon>Thermodesulfobacteriota</taxon>
        <taxon>Desulfovibrionia</taxon>
        <taxon>Desulfovibrionales</taxon>
        <taxon>Desulfovibrionaceae</taxon>
    </lineage>
</organism>
<keyword evidence="3" id="KW-1185">Reference proteome</keyword>